<dbReference type="Proteomes" id="UP000573603">
    <property type="component" value="Unassembled WGS sequence"/>
</dbReference>
<name>A0A8H5DKJ0_9HYPO</name>
<gene>
    <name evidence="1" type="ORF">FANTH_14916</name>
</gene>
<protein>
    <submittedName>
        <fullName evidence="1">Uncharacterized protein</fullName>
    </submittedName>
</protein>
<comment type="caution">
    <text evidence="1">The sequence shown here is derived from an EMBL/GenBank/DDBJ whole genome shotgun (WGS) entry which is preliminary data.</text>
</comment>
<evidence type="ECO:0000313" key="2">
    <source>
        <dbReference type="Proteomes" id="UP000573603"/>
    </source>
</evidence>
<proteinExistence type="predicted"/>
<dbReference type="EMBL" id="JABEVY010000997">
    <property type="protein sequence ID" value="KAF5226983.1"/>
    <property type="molecule type" value="Genomic_DNA"/>
</dbReference>
<accession>A0A8H5DKJ0</accession>
<keyword evidence="2" id="KW-1185">Reference proteome</keyword>
<organism evidence="1 2">
    <name type="scientific">Fusarium anthophilum</name>
    <dbReference type="NCBI Taxonomy" id="48485"/>
    <lineage>
        <taxon>Eukaryota</taxon>
        <taxon>Fungi</taxon>
        <taxon>Dikarya</taxon>
        <taxon>Ascomycota</taxon>
        <taxon>Pezizomycotina</taxon>
        <taxon>Sordariomycetes</taxon>
        <taxon>Hypocreomycetidae</taxon>
        <taxon>Hypocreales</taxon>
        <taxon>Nectriaceae</taxon>
        <taxon>Fusarium</taxon>
        <taxon>Fusarium fujikuroi species complex</taxon>
    </lineage>
</organism>
<sequence length="178" mass="19738">MKHSFFVDLAQMTHQVKEGLDIPYTLDHWKAFWNMVFQDWDTSVGNADDLPLRAVTLADNRVRAGKLTMNHPPSTMYPGPPGPARLQGQPVYMSISPAAQDQLRQPIWKDEARKFGRAATSRVKDYNLACITNAARRRLMHFAAVGTGVAANVPVNCRAPTPLVPELDGDRAKETAIA</sequence>
<evidence type="ECO:0000313" key="1">
    <source>
        <dbReference type="EMBL" id="KAF5226983.1"/>
    </source>
</evidence>
<dbReference type="AlphaFoldDB" id="A0A8H5DKJ0"/>
<reference evidence="1 2" key="1">
    <citation type="journal article" date="2020" name="BMC Genomics">
        <title>Correction to: Identification and distribution of gene clusters required for synthesis of sphingolipid metabolism inhibitors in diverse species of the filamentous fungus Fusarium.</title>
        <authorList>
            <person name="Kim H.S."/>
            <person name="Lohmar J.M."/>
            <person name="Busman M."/>
            <person name="Brown D.W."/>
            <person name="Naumann T.A."/>
            <person name="Divon H.H."/>
            <person name="Lysoe E."/>
            <person name="Uhlig S."/>
            <person name="Proctor R.H."/>
        </authorList>
    </citation>
    <scope>NUCLEOTIDE SEQUENCE [LARGE SCALE GENOMIC DNA]</scope>
    <source>
        <strain evidence="1 2">NRRL 25214</strain>
    </source>
</reference>